<dbReference type="Gramene" id="CDY70501">
    <property type="protein sequence ID" value="CDY70501"/>
    <property type="gene ID" value="GSBRNA2T00003911001"/>
</dbReference>
<reference evidence="2" key="1">
    <citation type="journal article" date="2014" name="Science">
        <title>Plant genetics. Early allopolyploid evolution in the post-Neolithic Brassica napus oilseed genome.</title>
        <authorList>
            <person name="Chalhoub B."/>
            <person name="Denoeud F."/>
            <person name="Liu S."/>
            <person name="Parkin I.A."/>
            <person name="Tang H."/>
            <person name="Wang X."/>
            <person name="Chiquet J."/>
            <person name="Belcram H."/>
            <person name="Tong C."/>
            <person name="Samans B."/>
            <person name="Correa M."/>
            <person name="Da Silva C."/>
            <person name="Just J."/>
            <person name="Falentin C."/>
            <person name="Koh C.S."/>
            <person name="Le Clainche I."/>
            <person name="Bernard M."/>
            <person name="Bento P."/>
            <person name="Noel B."/>
            <person name="Labadie K."/>
            <person name="Alberti A."/>
            <person name="Charles M."/>
            <person name="Arnaud D."/>
            <person name="Guo H."/>
            <person name="Daviaud C."/>
            <person name="Alamery S."/>
            <person name="Jabbari K."/>
            <person name="Zhao M."/>
            <person name="Edger P.P."/>
            <person name="Chelaifa H."/>
            <person name="Tack D."/>
            <person name="Lassalle G."/>
            <person name="Mestiri I."/>
            <person name="Schnel N."/>
            <person name="Le Paslier M.C."/>
            <person name="Fan G."/>
            <person name="Renault V."/>
            <person name="Bayer P.E."/>
            <person name="Golicz A.A."/>
            <person name="Manoli S."/>
            <person name="Lee T.H."/>
            <person name="Thi V.H."/>
            <person name="Chalabi S."/>
            <person name="Hu Q."/>
            <person name="Fan C."/>
            <person name="Tollenaere R."/>
            <person name="Lu Y."/>
            <person name="Battail C."/>
            <person name="Shen J."/>
            <person name="Sidebottom C.H."/>
            <person name="Wang X."/>
            <person name="Canaguier A."/>
            <person name="Chauveau A."/>
            <person name="Berard A."/>
            <person name="Deniot G."/>
            <person name="Guan M."/>
            <person name="Liu Z."/>
            <person name="Sun F."/>
            <person name="Lim Y.P."/>
            <person name="Lyons E."/>
            <person name="Town C.D."/>
            <person name="Bancroft I."/>
            <person name="Wang X."/>
            <person name="Meng J."/>
            <person name="Ma J."/>
            <person name="Pires J.C."/>
            <person name="King G.J."/>
            <person name="Brunel D."/>
            <person name="Delourme R."/>
            <person name="Renard M."/>
            <person name="Aury J.M."/>
            <person name="Adams K.L."/>
            <person name="Batley J."/>
            <person name="Snowdon R.J."/>
            <person name="Tost J."/>
            <person name="Edwards D."/>
            <person name="Zhou Y."/>
            <person name="Hua W."/>
            <person name="Sharpe A.G."/>
            <person name="Paterson A.H."/>
            <person name="Guan C."/>
            <person name="Wincker P."/>
        </authorList>
    </citation>
    <scope>NUCLEOTIDE SEQUENCE [LARGE SCALE GENOMIC DNA]</scope>
</reference>
<proteinExistence type="predicted"/>
<organism evidence="2">
    <name type="scientific">Brassica napus</name>
    <name type="common">Rape</name>
    <dbReference type="NCBI Taxonomy" id="3708"/>
    <lineage>
        <taxon>Eukaryota</taxon>
        <taxon>Viridiplantae</taxon>
        <taxon>Streptophyta</taxon>
        <taxon>Embryophyta</taxon>
        <taxon>Tracheophyta</taxon>
        <taxon>Spermatophyta</taxon>
        <taxon>Magnoliopsida</taxon>
        <taxon>eudicotyledons</taxon>
        <taxon>Gunneridae</taxon>
        <taxon>Pentapetalae</taxon>
        <taxon>rosids</taxon>
        <taxon>malvids</taxon>
        <taxon>Brassicales</taxon>
        <taxon>Brassicaceae</taxon>
        <taxon>Brassiceae</taxon>
        <taxon>Brassica</taxon>
    </lineage>
</organism>
<evidence type="ECO:0000313" key="1">
    <source>
        <dbReference type="EMBL" id="CAF2318774.1"/>
    </source>
</evidence>
<reference evidence="2" key="2">
    <citation type="submission" date="2014-06" db="EMBL/GenBank/DDBJ databases">
        <authorList>
            <person name="Genoscope - CEA"/>
        </authorList>
    </citation>
    <scope>NUCLEOTIDE SEQUENCE</scope>
</reference>
<sequence length="109" mass="12823">MAVLAWLNGSDGRMVNQEWFGHDDRSRVCYAMGLYSGKFFFSCVFALKITAKRHFELLMTKGYWIFYNRIHSDHFIYLERKGGLLEFIEKRIKLNGHMVIVLAEEHGKS</sequence>
<evidence type="ECO:0000313" key="2">
    <source>
        <dbReference type="EMBL" id="CDY70501.1"/>
    </source>
</evidence>
<protein>
    <submittedName>
        <fullName evidence="1">(rape) hypothetical protein</fullName>
    </submittedName>
    <submittedName>
        <fullName evidence="2">BnaAnng33900D protein</fullName>
    </submittedName>
</protein>
<dbReference type="AlphaFoldDB" id="A0A078JYE3"/>
<dbReference type="PaxDb" id="3708-A0A078JYE3"/>
<dbReference type="Proteomes" id="UP001295469">
    <property type="component" value="Chromosome A10"/>
</dbReference>
<dbReference type="EMBL" id="HG994364">
    <property type="protein sequence ID" value="CAF2318774.1"/>
    <property type="molecule type" value="Genomic_DNA"/>
</dbReference>
<dbReference type="EMBL" id="LK042310">
    <property type="protein sequence ID" value="CDY70501.1"/>
    <property type="molecule type" value="Genomic_DNA"/>
</dbReference>
<gene>
    <name evidence="2" type="primary">BnaAnng33900D</name>
    <name evidence="1" type="ORF">DARMORV10_A10P07460.1</name>
    <name evidence="2" type="ORF">GSBRNA2T00003911001</name>
</gene>
<reference evidence="1" key="3">
    <citation type="submission" date="2021-01" db="EMBL/GenBank/DDBJ databases">
        <authorList>
            <consortium name="Genoscope - CEA"/>
            <person name="William W."/>
        </authorList>
    </citation>
    <scope>NUCLEOTIDE SEQUENCE</scope>
</reference>
<name>A0A078JYE3_BRANA</name>
<accession>A0A078JYE3</accession>
<dbReference type="OMA" id="IKLNGHM"/>
<dbReference type="STRING" id="3708.A0A078JYE3"/>